<dbReference type="GeneID" id="81373285"/>
<reference evidence="6" key="1">
    <citation type="submission" date="2022-12" db="EMBL/GenBank/DDBJ databases">
        <authorList>
            <person name="Petersen C."/>
        </authorList>
    </citation>
    <scope>NUCLEOTIDE SEQUENCE</scope>
    <source>
        <strain evidence="6">IBT 29677</strain>
    </source>
</reference>
<dbReference type="InterPro" id="IPR036390">
    <property type="entry name" value="WH_DNA-bd_sf"/>
</dbReference>
<reference evidence="6" key="2">
    <citation type="journal article" date="2023" name="IMA Fungus">
        <title>Comparative genomic study of the Penicillium genus elucidates a diverse pangenome and 15 lateral gene transfer events.</title>
        <authorList>
            <person name="Petersen C."/>
            <person name="Sorensen T."/>
            <person name="Nielsen M.R."/>
            <person name="Sondergaard T.E."/>
            <person name="Sorensen J.L."/>
            <person name="Fitzpatrick D.A."/>
            <person name="Frisvad J.C."/>
            <person name="Nielsen K.L."/>
        </authorList>
    </citation>
    <scope>NUCLEOTIDE SEQUENCE</scope>
    <source>
        <strain evidence="6">IBT 29677</strain>
    </source>
</reference>
<dbReference type="GO" id="GO:0046983">
    <property type="term" value="F:protein dimerization activity"/>
    <property type="evidence" value="ECO:0007669"/>
    <property type="project" value="InterPro"/>
</dbReference>
<feature type="domain" description="O-methyltransferase dimerisation" evidence="5">
    <location>
        <begin position="82"/>
        <end position="155"/>
    </location>
</feature>
<protein>
    <submittedName>
        <fullName evidence="6">S-adenosyl-L-methionine-dependent methyltransferase</fullName>
    </submittedName>
</protein>
<dbReference type="Gene3D" id="3.40.50.150">
    <property type="entry name" value="Vaccinia Virus protein VP39"/>
    <property type="match status" value="1"/>
</dbReference>
<organism evidence="6 7">
    <name type="scientific">Penicillium cosmopolitanum</name>
    <dbReference type="NCBI Taxonomy" id="1131564"/>
    <lineage>
        <taxon>Eukaryota</taxon>
        <taxon>Fungi</taxon>
        <taxon>Dikarya</taxon>
        <taxon>Ascomycota</taxon>
        <taxon>Pezizomycotina</taxon>
        <taxon>Eurotiomycetes</taxon>
        <taxon>Eurotiomycetidae</taxon>
        <taxon>Eurotiales</taxon>
        <taxon>Aspergillaceae</taxon>
        <taxon>Penicillium</taxon>
    </lineage>
</organism>
<dbReference type="Proteomes" id="UP001147747">
    <property type="component" value="Unassembled WGS sequence"/>
</dbReference>
<dbReference type="PANTHER" id="PTHR43712">
    <property type="entry name" value="PUTATIVE (AFU_ORTHOLOGUE AFUA_4G14580)-RELATED"/>
    <property type="match status" value="1"/>
</dbReference>
<dbReference type="PANTHER" id="PTHR43712:SF2">
    <property type="entry name" value="O-METHYLTRANSFERASE CICE"/>
    <property type="match status" value="1"/>
</dbReference>
<keyword evidence="7" id="KW-1185">Reference proteome</keyword>
<dbReference type="EMBL" id="JAPZBU010000009">
    <property type="protein sequence ID" value="KAJ5387127.1"/>
    <property type="molecule type" value="Genomic_DNA"/>
</dbReference>
<dbReference type="GO" id="GO:0032259">
    <property type="term" value="P:methylation"/>
    <property type="evidence" value="ECO:0007669"/>
    <property type="project" value="UniProtKB-KW"/>
</dbReference>
<accession>A0A9X0B3W0</accession>
<sequence length="437" mass="49152">MASYSASFQTLESLRDLINKSLDAVEKSIVDHDDPALTLDSCESHPIHSRLGADLEAALKTISSATNMLRALCDPNTYLNDTIYGYHDETALFVACQADIANHLGKKEHSIQTLAQKTGLNEEKLARYLRNLCNKQIFRETADNRFANNLLSVTFQSEAKRALVGHCADECRTSSSKAWEALIHPDYKDATEANKAPFNLAYDTDLTVFEWVKSVRPDIGQRANTAMAGKGLNLEQYLALYPWHLEGTKTIIDVGAGVGAGTLPILKDNLNLRVRVQDRPESESKFHEYLKNSYPEFEQSDRVKFIGHDFFTPQKEAGDIYFLRHVIHDWPDEEARQILSHCAAKMSLGNKLLILEHMLAPTYRDTSQSSREVAPRPLLANWGQSVVSRLDLQMLACLNAKERTETQYRALIENTGLKVVRVWRNAGLDTVLECIKA</sequence>
<evidence type="ECO:0000259" key="5">
    <source>
        <dbReference type="Pfam" id="PF08100"/>
    </source>
</evidence>
<dbReference type="InterPro" id="IPR029063">
    <property type="entry name" value="SAM-dependent_MTases_sf"/>
</dbReference>
<dbReference type="SUPFAM" id="SSF46785">
    <property type="entry name" value="Winged helix' DNA-binding domain"/>
    <property type="match status" value="1"/>
</dbReference>
<feature type="domain" description="O-methyltransferase C-terminal" evidence="4">
    <location>
        <begin position="196"/>
        <end position="417"/>
    </location>
</feature>
<dbReference type="OrthoDB" id="1606438at2759"/>
<evidence type="ECO:0000256" key="2">
    <source>
        <dbReference type="ARBA" id="ARBA00022679"/>
    </source>
</evidence>
<dbReference type="InterPro" id="IPR001077">
    <property type="entry name" value="COMT_C"/>
</dbReference>
<evidence type="ECO:0000256" key="3">
    <source>
        <dbReference type="ARBA" id="ARBA00022691"/>
    </source>
</evidence>
<comment type="caution">
    <text evidence="6">The sequence shown here is derived from an EMBL/GenBank/DDBJ whole genome shotgun (WGS) entry which is preliminary data.</text>
</comment>
<keyword evidence="3" id="KW-0949">S-adenosyl-L-methionine</keyword>
<dbReference type="Pfam" id="PF00891">
    <property type="entry name" value="Methyltransf_2"/>
    <property type="match status" value="1"/>
</dbReference>
<dbReference type="AlphaFoldDB" id="A0A9X0B3W0"/>
<dbReference type="GO" id="GO:0008171">
    <property type="term" value="F:O-methyltransferase activity"/>
    <property type="evidence" value="ECO:0007669"/>
    <property type="project" value="InterPro"/>
</dbReference>
<evidence type="ECO:0000256" key="1">
    <source>
        <dbReference type="ARBA" id="ARBA00022603"/>
    </source>
</evidence>
<dbReference type="RefSeq" id="XP_056484925.1">
    <property type="nucleotide sequence ID" value="XM_056634305.1"/>
</dbReference>
<dbReference type="Pfam" id="PF08100">
    <property type="entry name" value="Dimerisation"/>
    <property type="match status" value="1"/>
</dbReference>
<dbReference type="Gene3D" id="1.10.10.10">
    <property type="entry name" value="Winged helix-like DNA-binding domain superfamily/Winged helix DNA-binding domain"/>
    <property type="match status" value="1"/>
</dbReference>
<dbReference type="InterPro" id="IPR036388">
    <property type="entry name" value="WH-like_DNA-bd_sf"/>
</dbReference>
<evidence type="ECO:0000259" key="4">
    <source>
        <dbReference type="Pfam" id="PF00891"/>
    </source>
</evidence>
<evidence type="ECO:0000313" key="6">
    <source>
        <dbReference type="EMBL" id="KAJ5387127.1"/>
    </source>
</evidence>
<keyword evidence="2" id="KW-0808">Transferase</keyword>
<dbReference type="PROSITE" id="PS51683">
    <property type="entry name" value="SAM_OMT_II"/>
    <property type="match status" value="1"/>
</dbReference>
<name>A0A9X0B3W0_9EURO</name>
<dbReference type="GO" id="GO:0044550">
    <property type="term" value="P:secondary metabolite biosynthetic process"/>
    <property type="evidence" value="ECO:0007669"/>
    <property type="project" value="UniProtKB-ARBA"/>
</dbReference>
<evidence type="ECO:0000313" key="7">
    <source>
        <dbReference type="Proteomes" id="UP001147747"/>
    </source>
</evidence>
<dbReference type="SUPFAM" id="SSF53335">
    <property type="entry name" value="S-adenosyl-L-methionine-dependent methyltransferases"/>
    <property type="match status" value="1"/>
</dbReference>
<gene>
    <name evidence="6" type="ORF">N7509_009668</name>
</gene>
<proteinExistence type="predicted"/>
<keyword evidence="1 6" id="KW-0489">Methyltransferase</keyword>
<dbReference type="InterPro" id="IPR012967">
    <property type="entry name" value="COMT_dimerisation"/>
</dbReference>
<dbReference type="InterPro" id="IPR016461">
    <property type="entry name" value="COMT-like"/>
</dbReference>